<dbReference type="Proteomes" id="UP001230188">
    <property type="component" value="Unassembled WGS sequence"/>
</dbReference>
<dbReference type="EC" id="2.7.11.12" evidence="2"/>
<dbReference type="Gene3D" id="1.10.510.10">
    <property type="entry name" value="Transferase(Phosphotransferase) domain 1"/>
    <property type="match status" value="1"/>
</dbReference>
<feature type="region of interest" description="Disordered" evidence="14">
    <location>
        <begin position="424"/>
        <end position="448"/>
    </location>
</feature>
<evidence type="ECO:0000313" key="18">
    <source>
        <dbReference type="EMBL" id="KAJ8609144.1"/>
    </source>
</evidence>
<feature type="domain" description="Protein kinase" evidence="15">
    <location>
        <begin position="479"/>
        <end position="733"/>
    </location>
</feature>
<evidence type="ECO:0000256" key="6">
    <source>
        <dbReference type="ARBA" id="ARBA00022741"/>
    </source>
</evidence>
<dbReference type="Gene3D" id="3.30.200.20">
    <property type="entry name" value="Phosphorylase Kinase, domain 1"/>
    <property type="match status" value="1"/>
</dbReference>
<feature type="domain" description="Cyclic nucleotide-binding" evidence="16">
    <location>
        <begin position="141"/>
        <end position="284"/>
    </location>
</feature>
<dbReference type="AlphaFoldDB" id="A0AAD7XLF0"/>
<feature type="compositionally biased region" description="Acidic residues" evidence="14">
    <location>
        <begin position="78"/>
        <end position="89"/>
    </location>
</feature>
<dbReference type="SUPFAM" id="SSF51206">
    <property type="entry name" value="cAMP-binding domain-like"/>
    <property type="match status" value="2"/>
</dbReference>
<keyword evidence="6 12" id="KW-0547">Nucleotide-binding</keyword>
<keyword evidence="13" id="KW-0175">Coiled coil</keyword>
<feature type="domain" description="Cyclic nucleotide-binding" evidence="16">
    <location>
        <begin position="296"/>
        <end position="413"/>
    </location>
</feature>
<dbReference type="PROSITE" id="PS50042">
    <property type="entry name" value="CNMP_BINDING_3"/>
    <property type="match status" value="2"/>
</dbReference>
<dbReference type="EMBL" id="JAQMWT010000149">
    <property type="protein sequence ID" value="KAJ8609144.1"/>
    <property type="molecule type" value="Genomic_DNA"/>
</dbReference>
<accession>A0AAD7XLF0</accession>
<feature type="domain" description="AGC-kinase C-terminal" evidence="17">
    <location>
        <begin position="734"/>
        <end position="808"/>
    </location>
</feature>
<evidence type="ECO:0000259" key="17">
    <source>
        <dbReference type="PROSITE" id="PS51285"/>
    </source>
</evidence>
<evidence type="ECO:0000256" key="11">
    <source>
        <dbReference type="ARBA" id="ARBA00047462"/>
    </source>
</evidence>
<evidence type="ECO:0000256" key="5">
    <source>
        <dbReference type="ARBA" id="ARBA00022679"/>
    </source>
</evidence>
<keyword evidence="4" id="KW-0140">cGMP</keyword>
<dbReference type="InterPro" id="IPR011009">
    <property type="entry name" value="Kinase-like_dom_sf"/>
</dbReference>
<keyword evidence="8 12" id="KW-0067">ATP-binding</keyword>
<dbReference type="InterPro" id="IPR018488">
    <property type="entry name" value="cNMP-bd_CS"/>
</dbReference>
<dbReference type="CDD" id="cd00038">
    <property type="entry name" value="CAP_ED"/>
    <property type="match status" value="2"/>
</dbReference>
<evidence type="ECO:0000256" key="8">
    <source>
        <dbReference type="ARBA" id="ARBA00022840"/>
    </source>
</evidence>
<dbReference type="PROSITE" id="PS50011">
    <property type="entry name" value="PROTEIN_KINASE_DOM"/>
    <property type="match status" value="1"/>
</dbReference>
<evidence type="ECO:0000256" key="7">
    <source>
        <dbReference type="ARBA" id="ARBA00022777"/>
    </source>
</evidence>
<dbReference type="SMART" id="SM00220">
    <property type="entry name" value="S_TKc"/>
    <property type="match status" value="1"/>
</dbReference>
<feature type="binding site" evidence="12">
    <location>
        <position position="508"/>
    </location>
    <ligand>
        <name>ATP</name>
        <dbReference type="ChEBI" id="CHEBI:30616"/>
    </ligand>
</feature>
<evidence type="ECO:0000313" key="19">
    <source>
        <dbReference type="Proteomes" id="UP001230188"/>
    </source>
</evidence>
<name>A0AAD7XLF0_9STRA</name>
<dbReference type="GO" id="GO:0005524">
    <property type="term" value="F:ATP binding"/>
    <property type="evidence" value="ECO:0007669"/>
    <property type="project" value="UniProtKB-UniRule"/>
</dbReference>
<dbReference type="FunFam" id="1.10.510.10:FF:000210">
    <property type="entry name" value="Non-specific serine/threonine protein kinase"/>
    <property type="match status" value="1"/>
</dbReference>
<dbReference type="PRINTS" id="PR00103">
    <property type="entry name" value="CAMPKINASE"/>
</dbReference>
<dbReference type="PANTHER" id="PTHR24353">
    <property type="entry name" value="CYCLIC NUCLEOTIDE-DEPENDENT PROTEIN KINASE"/>
    <property type="match status" value="1"/>
</dbReference>
<sequence length="808" mass="91097">MQRVIARSISKRCTSKLSITVESANLEEARRIMNEQEKELVRLRHLARLKELELDVLKHQCGRALQQHPKSRRAALREEEEEEEVEEERPVESSNEAGEAKKRKVILGPRDTAQNLEEVPIVPKSDELRELIWNVCLDNVLFADLESPVKQALTDPFAPIEVSAGNNVVTQGHAGDLFYIVESGRLRVFVKNDDEDDGADAATSTSPSDIRLFRTHATLGKFLHVLGPGSSFGELALMYDTPRAATIHAVTDCKLWAIRRDECKAVLQTIQRDEMERRVDFLREVCVGDTAKKISLGELLTDIELNRLAGALETESVVASEIIIRQGQVGNHFYLIESGEVSVHKNLPSSCRRMSVVLAENRVTNIAAGGYFGELALINEDVRAASVKAVTDCRLLTLSRADFIQHLGSLSELLAEAHDLEATGEDRRTSKLAEKKYDGQEEDEEHENNDPYAGIVAKARKTTTTTTIDEDRGVGIHDFDVLGTLGRGSFGTVRLVRHSRSGNHYACKCQPKYKIIQESMQDYVVTECNILAMCRSAFILRLYAAMQTDKFVYLVLELLPGGELYSHLQKLVCFAEPMLRFYASQVILAFECLHEHGVVYRDLKPENLVLDERGYLKVVDFGLSKILTGWNTWTMCGTPEYLAPEILRNEGHNHSVDFWMLGVLIFELGNGNGPFAAQDEMALFEQILRMRPKYPRRFSKHLKDLISRLLTHQKKRLGNSKEGWAAVRKHFWFSGFDWDGLQHKQTVPPLKPVLSRPEDYREDVEFKLRAAENRAIPECPDWTADLPTISRTWRTSKPAAAASSSSSS</sequence>
<reference evidence="18" key="1">
    <citation type="submission" date="2023-01" db="EMBL/GenBank/DDBJ databases">
        <title>Metagenome sequencing of chrysophaentin producing Chrysophaeum taylorii.</title>
        <authorList>
            <person name="Davison J."/>
            <person name="Bewley C."/>
        </authorList>
    </citation>
    <scope>NUCLEOTIDE SEQUENCE</scope>
    <source>
        <strain evidence="18">NIES-1699</strain>
    </source>
</reference>
<dbReference type="Pfam" id="PF00027">
    <property type="entry name" value="cNMP_binding"/>
    <property type="match status" value="2"/>
</dbReference>
<dbReference type="GO" id="GO:0004692">
    <property type="term" value="F:cGMP-dependent protein kinase activity"/>
    <property type="evidence" value="ECO:0007669"/>
    <property type="project" value="UniProtKB-EC"/>
</dbReference>
<dbReference type="Pfam" id="PF00069">
    <property type="entry name" value="Pkinase"/>
    <property type="match status" value="1"/>
</dbReference>
<feature type="compositionally biased region" description="Basic and acidic residues" evidence="14">
    <location>
        <begin position="424"/>
        <end position="439"/>
    </location>
</feature>
<evidence type="ECO:0000256" key="9">
    <source>
        <dbReference type="ARBA" id="ARBA00022992"/>
    </source>
</evidence>
<dbReference type="Gene3D" id="2.60.120.10">
    <property type="entry name" value="Jelly Rolls"/>
    <property type="match status" value="2"/>
</dbReference>
<evidence type="ECO:0000259" key="15">
    <source>
        <dbReference type="PROSITE" id="PS50011"/>
    </source>
</evidence>
<dbReference type="InterPro" id="IPR017441">
    <property type="entry name" value="Protein_kinase_ATP_BS"/>
</dbReference>
<feature type="coiled-coil region" evidence="13">
    <location>
        <begin position="19"/>
        <end position="53"/>
    </location>
</feature>
<evidence type="ECO:0000256" key="2">
    <source>
        <dbReference type="ARBA" id="ARBA00012428"/>
    </source>
</evidence>
<dbReference type="InterPro" id="IPR008271">
    <property type="entry name" value="Ser/Thr_kinase_AS"/>
</dbReference>
<dbReference type="InterPro" id="IPR014710">
    <property type="entry name" value="RmlC-like_jellyroll"/>
</dbReference>
<dbReference type="PROSITE" id="PS51285">
    <property type="entry name" value="AGC_KINASE_CTER"/>
    <property type="match status" value="1"/>
</dbReference>
<gene>
    <name evidence="18" type="ORF">CTAYLR_006062</name>
</gene>
<keyword evidence="5" id="KW-0808">Transferase</keyword>
<dbReference type="GO" id="GO:0030553">
    <property type="term" value="F:cGMP binding"/>
    <property type="evidence" value="ECO:0007669"/>
    <property type="project" value="UniProtKB-KW"/>
</dbReference>
<dbReference type="PROSITE" id="PS00889">
    <property type="entry name" value="CNMP_BINDING_2"/>
    <property type="match status" value="2"/>
</dbReference>
<evidence type="ECO:0000256" key="3">
    <source>
        <dbReference type="ARBA" id="ARBA00022527"/>
    </source>
</evidence>
<keyword evidence="7" id="KW-0418">Kinase</keyword>
<evidence type="ECO:0000256" key="10">
    <source>
        <dbReference type="ARBA" id="ARBA00047298"/>
    </source>
</evidence>
<dbReference type="SUPFAM" id="SSF56112">
    <property type="entry name" value="Protein kinase-like (PK-like)"/>
    <property type="match status" value="1"/>
</dbReference>
<evidence type="ECO:0000256" key="4">
    <source>
        <dbReference type="ARBA" id="ARBA00022535"/>
    </source>
</evidence>
<protein>
    <recommendedName>
        <fullName evidence="2">cGMP-dependent protein kinase</fullName>
        <ecNumber evidence="2">2.7.11.12</ecNumber>
    </recommendedName>
</protein>
<keyword evidence="3" id="KW-0723">Serine/threonine-protein kinase</keyword>
<evidence type="ECO:0000259" key="16">
    <source>
        <dbReference type="PROSITE" id="PS50042"/>
    </source>
</evidence>
<dbReference type="PANTHER" id="PTHR24353:SF147">
    <property type="entry name" value="CGMP-DEPENDENT SERINE_THREONIN PROTEIN KINASE-RELATED"/>
    <property type="match status" value="1"/>
</dbReference>
<keyword evidence="9" id="KW-0142">cGMP-binding</keyword>
<dbReference type="PROSITE" id="PS00108">
    <property type="entry name" value="PROTEIN_KINASE_ST"/>
    <property type="match status" value="1"/>
</dbReference>
<dbReference type="SMART" id="SM00100">
    <property type="entry name" value="cNMP"/>
    <property type="match status" value="2"/>
</dbReference>
<evidence type="ECO:0000256" key="13">
    <source>
        <dbReference type="SAM" id="Coils"/>
    </source>
</evidence>
<organism evidence="18 19">
    <name type="scientific">Chrysophaeum taylorii</name>
    <dbReference type="NCBI Taxonomy" id="2483200"/>
    <lineage>
        <taxon>Eukaryota</taxon>
        <taxon>Sar</taxon>
        <taxon>Stramenopiles</taxon>
        <taxon>Ochrophyta</taxon>
        <taxon>Pelagophyceae</taxon>
        <taxon>Pelagomonadales</taxon>
        <taxon>Pelagomonadaceae</taxon>
        <taxon>Chrysophaeum</taxon>
    </lineage>
</organism>
<dbReference type="PROSITE" id="PS00888">
    <property type="entry name" value="CNMP_BINDING_1"/>
    <property type="match status" value="1"/>
</dbReference>
<comment type="catalytic activity">
    <reaction evidence="11">
        <text>L-seryl-[protein] + ATP = O-phospho-L-seryl-[protein] + ADP + H(+)</text>
        <dbReference type="Rhea" id="RHEA:17989"/>
        <dbReference type="Rhea" id="RHEA-COMP:9863"/>
        <dbReference type="Rhea" id="RHEA-COMP:11604"/>
        <dbReference type="ChEBI" id="CHEBI:15378"/>
        <dbReference type="ChEBI" id="CHEBI:29999"/>
        <dbReference type="ChEBI" id="CHEBI:30616"/>
        <dbReference type="ChEBI" id="CHEBI:83421"/>
        <dbReference type="ChEBI" id="CHEBI:456216"/>
        <dbReference type="EC" id="2.7.11.12"/>
    </reaction>
</comment>
<comment type="catalytic activity">
    <reaction evidence="10">
        <text>L-threonyl-[protein] + ATP = O-phospho-L-threonyl-[protein] + ADP + H(+)</text>
        <dbReference type="Rhea" id="RHEA:46608"/>
        <dbReference type="Rhea" id="RHEA-COMP:11060"/>
        <dbReference type="Rhea" id="RHEA-COMP:11605"/>
        <dbReference type="ChEBI" id="CHEBI:15378"/>
        <dbReference type="ChEBI" id="CHEBI:30013"/>
        <dbReference type="ChEBI" id="CHEBI:30616"/>
        <dbReference type="ChEBI" id="CHEBI:61977"/>
        <dbReference type="ChEBI" id="CHEBI:456216"/>
        <dbReference type="EC" id="2.7.11.12"/>
    </reaction>
</comment>
<dbReference type="InterPro" id="IPR000961">
    <property type="entry name" value="AGC-kinase_C"/>
</dbReference>
<comment type="caution">
    <text evidence="18">The sequence shown here is derived from an EMBL/GenBank/DDBJ whole genome shotgun (WGS) entry which is preliminary data.</text>
</comment>
<dbReference type="InterPro" id="IPR018490">
    <property type="entry name" value="cNMP-bd_dom_sf"/>
</dbReference>
<evidence type="ECO:0000256" key="1">
    <source>
        <dbReference type="ARBA" id="ARBA00006352"/>
    </source>
</evidence>
<proteinExistence type="inferred from homology"/>
<comment type="similarity">
    <text evidence="1">Belongs to the protein kinase superfamily. AGC Ser/Thr protein kinase family. cGMP subfamily.</text>
</comment>
<evidence type="ECO:0000256" key="14">
    <source>
        <dbReference type="SAM" id="MobiDB-lite"/>
    </source>
</evidence>
<keyword evidence="19" id="KW-1185">Reference proteome</keyword>
<dbReference type="InterPro" id="IPR000595">
    <property type="entry name" value="cNMP-bd_dom"/>
</dbReference>
<evidence type="ECO:0000256" key="12">
    <source>
        <dbReference type="PROSITE-ProRule" id="PRU10141"/>
    </source>
</evidence>
<dbReference type="InterPro" id="IPR000719">
    <property type="entry name" value="Prot_kinase_dom"/>
</dbReference>
<dbReference type="FunFam" id="3.30.200.20:FF:000042">
    <property type="entry name" value="Aurora kinase A"/>
    <property type="match status" value="1"/>
</dbReference>
<feature type="region of interest" description="Disordered" evidence="14">
    <location>
        <begin position="67"/>
        <end position="104"/>
    </location>
</feature>
<dbReference type="PROSITE" id="PS00107">
    <property type="entry name" value="PROTEIN_KINASE_ATP"/>
    <property type="match status" value="1"/>
</dbReference>